<organism evidence="1 2">
    <name type="scientific">Actinomadura rugatobispora</name>
    <dbReference type="NCBI Taxonomy" id="1994"/>
    <lineage>
        <taxon>Bacteria</taxon>
        <taxon>Bacillati</taxon>
        <taxon>Actinomycetota</taxon>
        <taxon>Actinomycetes</taxon>
        <taxon>Streptosporangiales</taxon>
        <taxon>Thermomonosporaceae</taxon>
        <taxon>Actinomadura</taxon>
    </lineage>
</organism>
<dbReference type="Proteomes" id="UP001596074">
    <property type="component" value="Unassembled WGS sequence"/>
</dbReference>
<dbReference type="EMBL" id="JBHSON010000022">
    <property type="protein sequence ID" value="MFC5747478.1"/>
    <property type="molecule type" value="Genomic_DNA"/>
</dbReference>
<accession>A0ABW0ZY66</accession>
<evidence type="ECO:0008006" key="3">
    <source>
        <dbReference type="Google" id="ProtNLM"/>
    </source>
</evidence>
<keyword evidence="2" id="KW-1185">Reference proteome</keyword>
<proteinExistence type="predicted"/>
<protein>
    <recommendedName>
        <fullName evidence="3">Transposase</fullName>
    </recommendedName>
</protein>
<name>A0ABW0ZY66_9ACTN</name>
<comment type="caution">
    <text evidence="1">The sequence shown here is derived from an EMBL/GenBank/DDBJ whole genome shotgun (WGS) entry which is preliminary data.</text>
</comment>
<reference evidence="2" key="1">
    <citation type="journal article" date="2019" name="Int. J. Syst. Evol. Microbiol.">
        <title>The Global Catalogue of Microorganisms (GCM) 10K type strain sequencing project: providing services to taxonomists for standard genome sequencing and annotation.</title>
        <authorList>
            <consortium name="The Broad Institute Genomics Platform"/>
            <consortium name="The Broad Institute Genome Sequencing Center for Infectious Disease"/>
            <person name="Wu L."/>
            <person name="Ma J."/>
        </authorList>
    </citation>
    <scope>NUCLEOTIDE SEQUENCE [LARGE SCALE GENOMIC DNA]</scope>
    <source>
        <strain evidence="2">KCTC 42087</strain>
    </source>
</reference>
<evidence type="ECO:0000313" key="1">
    <source>
        <dbReference type="EMBL" id="MFC5747478.1"/>
    </source>
</evidence>
<dbReference type="RefSeq" id="WP_378283096.1">
    <property type="nucleotide sequence ID" value="NZ_JBHSON010000022.1"/>
</dbReference>
<evidence type="ECO:0000313" key="2">
    <source>
        <dbReference type="Proteomes" id="UP001596074"/>
    </source>
</evidence>
<gene>
    <name evidence="1" type="ORF">ACFPZN_17750</name>
</gene>
<sequence length="53" mass="5859">MWANLKAKLRNLAVRGIDQLALAIKSHLKRVRYRPALLDAIIAGTGLNLARPP</sequence>